<keyword evidence="1" id="KW-0479">Metal-binding</keyword>
<evidence type="ECO:0000256" key="3">
    <source>
        <dbReference type="ARBA" id="ARBA00022833"/>
    </source>
</evidence>
<evidence type="ECO:0000313" key="8">
    <source>
        <dbReference type="Proteomes" id="UP001642487"/>
    </source>
</evidence>
<evidence type="ECO:0000256" key="4">
    <source>
        <dbReference type="PROSITE-ProRule" id="PRU00175"/>
    </source>
</evidence>
<dbReference type="InterPro" id="IPR013083">
    <property type="entry name" value="Znf_RING/FYVE/PHD"/>
</dbReference>
<name>A0ABP0YF17_9ROSI</name>
<dbReference type="Gene3D" id="3.30.40.10">
    <property type="entry name" value="Zinc/RING finger domain, C3HC4 (zinc finger)"/>
    <property type="match status" value="1"/>
</dbReference>
<dbReference type="SUPFAM" id="SSF57850">
    <property type="entry name" value="RING/U-box"/>
    <property type="match status" value="1"/>
</dbReference>
<keyword evidence="5" id="KW-0472">Membrane</keyword>
<evidence type="ECO:0000313" key="7">
    <source>
        <dbReference type="EMBL" id="CAK9319084.1"/>
    </source>
</evidence>
<protein>
    <recommendedName>
        <fullName evidence="6">RING-type domain-containing protein</fullName>
    </recommendedName>
</protein>
<reference evidence="7 8" key="1">
    <citation type="submission" date="2024-03" db="EMBL/GenBank/DDBJ databases">
        <authorList>
            <person name="Gkanogiannis A."/>
            <person name="Becerra Lopez-Lavalle L."/>
        </authorList>
    </citation>
    <scope>NUCLEOTIDE SEQUENCE [LARGE SCALE GENOMIC DNA]</scope>
</reference>
<evidence type="ECO:0000259" key="6">
    <source>
        <dbReference type="PROSITE" id="PS50089"/>
    </source>
</evidence>
<keyword evidence="5" id="KW-0812">Transmembrane</keyword>
<dbReference type="PANTHER" id="PTHR45969">
    <property type="entry name" value="RING ZINC FINGER PROTEIN-RELATED"/>
    <property type="match status" value="1"/>
</dbReference>
<dbReference type="InterPro" id="IPR001841">
    <property type="entry name" value="Znf_RING"/>
</dbReference>
<accession>A0ABP0YF17</accession>
<dbReference type="PROSITE" id="PS50089">
    <property type="entry name" value="ZF_RING_2"/>
    <property type="match status" value="1"/>
</dbReference>
<gene>
    <name evidence="7" type="ORF">CITCOLO1_LOCUS11075</name>
</gene>
<sequence>MGGKKKKNMQVGAKYYKNPSIEETRLIPPIWDPPSAAAARRRLHRPPSSDHLYLFRSPLLFFTVAIPNLNLYISLSLSLYRYTNLFSSMNRRIIPFLFAVPQIEPEPESEFSLSPTAMGYPVGYADVFFPNAFLHLLFFLGYIRSLIVSLFQFLGLSDFLESGVVWPENPTSIFDDRSVSPNLIEEFVPVVKFSDIVSAVGFPPECCVVCLCEFQNDEEVRFLKNCKHIFHKECLDRWMIRDQRSCPLCRTLIMPEESIPPLVDFSGCSQFSGDYS</sequence>
<dbReference type="SMART" id="SM00184">
    <property type="entry name" value="RING"/>
    <property type="match status" value="1"/>
</dbReference>
<dbReference type="EMBL" id="OZ021737">
    <property type="protein sequence ID" value="CAK9319084.1"/>
    <property type="molecule type" value="Genomic_DNA"/>
</dbReference>
<feature type="transmembrane region" description="Helical" evidence="5">
    <location>
        <begin position="59"/>
        <end position="80"/>
    </location>
</feature>
<proteinExistence type="predicted"/>
<keyword evidence="8" id="KW-1185">Reference proteome</keyword>
<dbReference type="Proteomes" id="UP001642487">
    <property type="component" value="Chromosome 3"/>
</dbReference>
<keyword evidence="5" id="KW-1133">Transmembrane helix</keyword>
<feature type="domain" description="RING-type" evidence="6">
    <location>
        <begin position="207"/>
        <end position="250"/>
    </location>
</feature>
<keyword evidence="3" id="KW-0862">Zinc</keyword>
<evidence type="ECO:0000256" key="2">
    <source>
        <dbReference type="ARBA" id="ARBA00022771"/>
    </source>
</evidence>
<keyword evidence="2 4" id="KW-0863">Zinc-finger</keyword>
<organism evidence="7 8">
    <name type="scientific">Citrullus colocynthis</name>
    <name type="common">colocynth</name>
    <dbReference type="NCBI Taxonomy" id="252529"/>
    <lineage>
        <taxon>Eukaryota</taxon>
        <taxon>Viridiplantae</taxon>
        <taxon>Streptophyta</taxon>
        <taxon>Embryophyta</taxon>
        <taxon>Tracheophyta</taxon>
        <taxon>Spermatophyta</taxon>
        <taxon>Magnoliopsida</taxon>
        <taxon>eudicotyledons</taxon>
        <taxon>Gunneridae</taxon>
        <taxon>Pentapetalae</taxon>
        <taxon>rosids</taxon>
        <taxon>fabids</taxon>
        <taxon>Cucurbitales</taxon>
        <taxon>Cucurbitaceae</taxon>
        <taxon>Benincaseae</taxon>
        <taxon>Citrullus</taxon>
    </lineage>
</organism>
<evidence type="ECO:0000256" key="1">
    <source>
        <dbReference type="ARBA" id="ARBA00022723"/>
    </source>
</evidence>
<evidence type="ECO:0000256" key="5">
    <source>
        <dbReference type="SAM" id="Phobius"/>
    </source>
</evidence>
<feature type="transmembrane region" description="Helical" evidence="5">
    <location>
        <begin position="132"/>
        <end position="154"/>
    </location>
</feature>
<dbReference type="Pfam" id="PF13639">
    <property type="entry name" value="zf-RING_2"/>
    <property type="match status" value="1"/>
</dbReference>
<dbReference type="PANTHER" id="PTHR45969:SF10">
    <property type="entry name" value="BRASSINOSTEROID-RESPONSIVE RING PROTEIN 1"/>
    <property type="match status" value="1"/>
</dbReference>